<dbReference type="GO" id="GO:0008206">
    <property type="term" value="P:bile acid metabolic process"/>
    <property type="evidence" value="ECO:0007669"/>
    <property type="project" value="UniProtKB-ARBA"/>
</dbReference>
<protein>
    <submittedName>
        <fullName evidence="3">3-oxoacyl-ACP reductase</fullName>
        <ecNumber evidence="3">1.1.1.100</ecNumber>
    </submittedName>
</protein>
<keyword evidence="2 3" id="KW-0560">Oxidoreductase</keyword>
<accession>A0AAW9JWG1</accession>
<comment type="similarity">
    <text evidence="1">Belongs to the short-chain dehydrogenases/reductases (SDR) family.</text>
</comment>
<dbReference type="InterPro" id="IPR036291">
    <property type="entry name" value="NAD(P)-bd_dom_sf"/>
</dbReference>
<dbReference type="PRINTS" id="PR00081">
    <property type="entry name" value="GDHRDH"/>
</dbReference>
<dbReference type="SUPFAM" id="SSF51735">
    <property type="entry name" value="NAD(P)-binding Rossmann-fold domains"/>
    <property type="match status" value="1"/>
</dbReference>
<comment type="caution">
    <text evidence="3">The sequence shown here is derived from an EMBL/GenBank/DDBJ whole genome shotgun (WGS) entry which is preliminary data.</text>
</comment>
<dbReference type="Pfam" id="PF13561">
    <property type="entry name" value="adh_short_C2"/>
    <property type="match status" value="1"/>
</dbReference>
<dbReference type="NCBIfam" id="NF005118">
    <property type="entry name" value="PRK06550.1"/>
    <property type="match status" value="1"/>
</dbReference>
<dbReference type="AlphaFoldDB" id="A0AAW9JWG1"/>
<dbReference type="EC" id="1.1.1.100" evidence="3"/>
<evidence type="ECO:0000313" key="3">
    <source>
        <dbReference type="EMBL" id="MDZ5759953.1"/>
    </source>
</evidence>
<dbReference type="PANTHER" id="PTHR43477:SF1">
    <property type="entry name" value="DIHYDROANTICAPSIN 7-DEHYDROGENASE"/>
    <property type="match status" value="1"/>
</dbReference>
<sequence length="254" mass="27173">MIIDEFKEKVVFITGISSGIGLAQAEVFLKQGATVFGMDIVEPDVLTNAVFQNSIGRNFAYLTGDVAQPKDVEEAVKTATSTFGKIDILLNTAGILDNYTPTLETDEALWDRVLNTNLKGMYFVANAILPGMLEQKHGVIVNMASIAGLVAGGGGAAYTTAKHGIIGYTKQLDYDYAKHGIRCNAIAPGAIETPMNKADFAGTGEMAKWVAKETPAGRWAQPKEVADLTLFLVSSLADYIHGTVLPIDGGWLEK</sequence>
<dbReference type="Proteomes" id="UP001290462">
    <property type="component" value="Unassembled WGS sequence"/>
</dbReference>
<dbReference type="CDD" id="cd05233">
    <property type="entry name" value="SDR_c"/>
    <property type="match status" value="1"/>
</dbReference>
<evidence type="ECO:0000256" key="1">
    <source>
        <dbReference type="ARBA" id="ARBA00006484"/>
    </source>
</evidence>
<proteinExistence type="inferred from homology"/>
<dbReference type="EMBL" id="JAVBVO010000004">
    <property type="protein sequence ID" value="MDZ5759953.1"/>
    <property type="molecule type" value="Genomic_DNA"/>
</dbReference>
<dbReference type="PANTHER" id="PTHR43477">
    <property type="entry name" value="DIHYDROANTICAPSIN 7-DEHYDROGENASE"/>
    <property type="match status" value="1"/>
</dbReference>
<dbReference type="InterPro" id="IPR002347">
    <property type="entry name" value="SDR_fam"/>
</dbReference>
<evidence type="ECO:0000313" key="4">
    <source>
        <dbReference type="Proteomes" id="UP001290462"/>
    </source>
</evidence>
<reference evidence="3" key="1">
    <citation type="submission" date="2023-08" db="EMBL/GenBank/DDBJ databases">
        <title>Genomic characterization of piscicolin 126 produced by Carnobacterium maltaromaticum CM22 strain isolated from salmon (Salmo salar).</title>
        <authorList>
            <person name="Gonzalez-Gragera E."/>
            <person name="Garcia-Lopez J.D."/>
            <person name="Teso-Perez C."/>
            <person name="Gimenez-Hernandez I."/>
            <person name="Peralta-Sanchez J.M."/>
            <person name="Valdivia E."/>
            <person name="Montalban-Lopez M."/>
            <person name="Martin-Platero A.M."/>
            <person name="Banos A."/>
            <person name="Martinez-Bueno M."/>
        </authorList>
    </citation>
    <scope>NUCLEOTIDE SEQUENCE</scope>
    <source>
        <strain evidence="3">CM22</strain>
    </source>
</reference>
<dbReference type="FunFam" id="3.40.50.720:FF:000084">
    <property type="entry name" value="Short-chain dehydrogenase reductase"/>
    <property type="match status" value="1"/>
</dbReference>
<dbReference type="Gene3D" id="3.40.50.720">
    <property type="entry name" value="NAD(P)-binding Rossmann-like Domain"/>
    <property type="match status" value="1"/>
</dbReference>
<dbReference type="RefSeq" id="WP_322809515.1">
    <property type="nucleotide sequence ID" value="NZ_JAVBVO010000004.1"/>
</dbReference>
<gene>
    <name evidence="3" type="ORF">RAK27_14920</name>
</gene>
<dbReference type="InterPro" id="IPR051122">
    <property type="entry name" value="SDR_DHRS6-like"/>
</dbReference>
<name>A0AAW9JWG1_CARML</name>
<organism evidence="3 4">
    <name type="scientific">Carnobacterium maltaromaticum</name>
    <name type="common">Carnobacterium piscicola</name>
    <dbReference type="NCBI Taxonomy" id="2751"/>
    <lineage>
        <taxon>Bacteria</taxon>
        <taxon>Bacillati</taxon>
        <taxon>Bacillota</taxon>
        <taxon>Bacilli</taxon>
        <taxon>Lactobacillales</taxon>
        <taxon>Carnobacteriaceae</taxon>
        <taxon>Carnobacterium</taxon>
    </lineage>
</organism>
<dbReference type="GO" id="GO:0004316">
    <property type="term" value="F:3-oxoacyl-[acyl-carrier-protein] reductase (NADPH) activity"/>
    <property type="evidence" value="ECO:0007669"/>
    <property type="project" value="UniProtKB-EC"/>
</dbReference>
<evidence type="ECO:0000256" key="2">
    <source>
        <dbReference type="ARBA" id="ARBA00023002"/>
    </source>
</evidence>
<dbReference type="PRINTS" id="PR00080">
    <property type="entry name" value="SDRFAMILY"/>
</dbReference>